<protein>
    <submittedName>
        <fullName evidence="2">HEPN domain-containing protein</fullName>
    </submittedName>
</protein>
<reference evidence="2" key="1">
    <citation type="journal article" date="2020" name="mSystems">
        <title>Genome- and Community-Level Interaction Insights into Carbon Utilization and Element Cycling Functions of Hydrothermarchaeota in Hydrothermal Sediment.</title>
        <authorList>
            <person name="Zhou Z."/>
            <person name="Liu Y."/>
            <person name="Xu W."/>
            <person name="Pan J."/>
            <person name="Luo Z.H."/>
            <person name="Li M."/>
        </authorList>
    </citation>
    <scope>NUCLEOTIDE SEQUENCE [LARGE SCALE GENOMIC DNA]</scope>
    <source>
        <strain evidence="2">SpSt-638</strain>
    </source>
</reference>
<dbReference type="PROSITE" id="PS50910">
    <property type="entry name" value="HEPN"/>
    <property type="match status" value="1"/>
</dbReference>
<accession>A0A7J3KF11</accession>
<dbReference type="SUPFAM" id="SSF81593">
    <property type="entry name" value="Nucleotidyltransferase substrate binding subunit/domain"/>
    <property type="match status" value="1"/>
</dbReference>
<evidence type="ECO:0000259" key="1">
    <source>
        <dbReference type="PROSITE" id="PS50910"/>
    </source>
</evidence>
<gene>
    <name evidence="2" type="ORF">ENU09_01805</name>
</gene>
<dbReference type="InterPro" id="IPR007842">
    <property type="entry name" value="HEPN_dom"/>
</dbReference>
<evidence type="ECO:0000313" key="2">
    <source>
        <dbReference type="EMBL" id="HGQ59446.1"/>
    </source>
</evidence>
<sequence>MTKRDEVNALFERSRRFYESALFQIEKGFYDLAMFSFEQSLQLFLKATLLSLGVDYPRTHSVRRLLELVHELTGNEDVKKLLSEHSVELALLEDAYITSRCVPRDFRIEEVMRVRRVVDEVFRVVGEAFSEVS</sequence>
<proteinExistence type="predicted"/>
<dbReference type="EMBL" id="DTBE01000052">
    <property type="protein sequence ID" value="HGQ59446.1"/>
    <property type="molecule type" value="Genomic_DNA"/>
</dbReference>
<dbReference type="AlphaFoldDB" id="A0A7J3KF11"/>
<dbReference type="SMART" id="SM00748">
    <property type="entry name" value="HEPN"/>
    <property type="match status" value="1"/>
</dbReference>
<organism evidence="2">
    <name type="scientific">Staphylothermus marinus</name>
    <dbReference type="NCBI Taxonomy" id="2280"/>
    <lineage>
        <taxon>Archaea</taxon>
        <taxon>Thermoproteota</taxon>
        <taxon>Thermoprotei</taxon>
        <taxon>Desulfurococcales</taxon>
        <taxon>Desulfurococcaceae</taxon>
        <taxon>Staphylothermus</taxon>
    </lineage>
</organism>
<comment type="caution">
    <text evidence="2">The sequence shown here is derived from an EMBL/GenBank/DDBJ whole genome shotgun (WGS) entry which is preliminary data.</text>
</comment>
<name>A0A7J3KF11_STAMA</name>
<dbReference type="Gene3D" id="1.20.120.330">
    <property type="entry name" value="Nucleotidyltransferases domain 2"/>
    <property type="match status" value="1"/>
</dbReference>
<dbReference type="Pfam" id="PF05168">
    <property type="entry name" value="HEPN"/>
    <property type="match status" value="1"/>
</dbReference>
<feature type="domain" description="HEPN" evidence="1">
    <location>
        <begin position="11"/>
        <end position="128"/>
    </location>
</feature>